<dbReference type="EMBL" id="KF127286">
    <property type="protein sequence ID" value="AIA94639.1"/>
    <property type="molecule type" value="Genomic_DNA"/>
</dbReference>
<organism evidence="1">
    <name type="scientific">uncultured Flavobacterium sp</name>
    <dbReference type="NCBI Taxonomy" id="165435"/>
    <lineage>
        <taxon>Bacteria</taxon>
        <taxon>Pseudomonadati</taxon>
        <taxon>Bacteroidota</taxon>
        <taxon>Flavobacteriia</taxon>
        <taxon>Flavobacteriales</taxon>
        <taxon>Flavobacteriaceae</taxon>
        <taxon>Flavobacterium</taxon>
        <taxon>environmental samples</taxon>
    </lineage>
</organism>
<protein>
    <submittedName>
        <fullName evidence="1">CAZy families PL1 protein</fullName>
    </submittedName>
</protein>
<dbReference type="AlphaFoldDB" id="A0A060CHE7"/>
<reference evidence="1" key="1">
    <citation type="journal article" date="2013" name="Environ. Microbiol.">
        <title>Seasonally variable intestinal metagenomes of the red palm weevil (Rhynchophorus ferrugineus).</title>
        <authorList>
            <person name="Jia S."/>
            <person name="Zhang X."/>
            <person name="Zhang G."/>
            <person name="Yin A."/>
            <person name="Zhang S."/>
            <person name="Li F."/>
            <person name="Wang L."/>
            <person name="Zhao D."/>
            <person name="Yun Q."/>
            <person name="Tala"/>
            <person name="Wang J."/>
            <person name="Sun G."/>
            <person name="Baabdullah M."/>
            <person name="Yu X."/>
            <person name="Hu S."/>
            <person name="Al-Mssallem I.S."/>
            <person name="Yu J."/>
        </authorList>
    </citation>
    <scope>NUCLEOTIDE SEQUENCE</scope>
</reference>
<name>A0A060CHE7_9FLAO</name>
<proteinExistence type="predicted"/>
<accession>A0A060CHE7</accession>
<evidence type="ECO:0000313" key="1">
    <source>
        <dbReference type="EMBL" id="AIA94639.1"/>
    </source>
</evidence>
<sequence>MDISPREVTNGGPDTLSTSKAKFIISSGNPGRNLTASWYKAGVVGPEKARFSDDGLTIDDQKDSIEASPEAIELRIRGLNPGAHTLITYHNIIDQVDAGTQAAVDIL</sequence>